<reference evidence="2" key="1">
    <citation type="journal article" date="2014" name="Nat. Commun.">
        <title>The rainbow trout genome provides novel insights into evolution after whole-genome duplication in vertebrates.</title>
        <authorList>
            <person name="Berthelot C."/>
            <person name="Brunet F."/>
            <person name="Chalopin D."/>
            <person name="Juanchich A."/>
            <person name="Bernard M."/>
            <person name="Noel B."/>
            <person name="Bento P."/>
            <person name="Da Silva C."/>
            <person name="Labadie K."/>
            <person name="Alberti A."/>
            <person name="Aury J.M."/>
            <person name="Louis A."/>
            <person name="Dehais P."/>
            <person name="Bardou P."/>
            <person name="Montfort J."/>
            <person name="Klopp C."/>
            <person name="Cabau C."/>
            <person name="Gaspin C."/>
            <person name="Thorgaard G.H."/>
            <person name="Boussaha M."/>
            <person name="Quillet E."/>
            <person name="Guyomard R."/>
            <person name="Galiana D."/>
            <person name="Bobe J."/>
            <person name="Volff J.N."/>
            <person name="Genet C."/>
            <person name="Wincker P."/>
            <person name="Jaillon O."/>
            <person name="Roest Crollius H."/>
            <person name="Guiguen Y."/>
        </authorList>
    </citation>
    <scope>NUCLEOTIDE SEQUENCE [LARGE SCALE GENOMIC DNA]</scope>
</reference>
<gene>
    <name evidence="2" type="ORF">GSONMT00041828001</name>
</gene>
<dbReference type="Proteomes" id="UP000193380">
    <property type="component" value="Unassembled WGS sequence"/>
</dbReference>
<sequence length="70" mass="7666">MATSEITAGESGEDTADGADGKLSLRMKLVTPVEEGSSEHFSLQSKSCYRPIINVLLPHYSKNRNRTALR</sequence>
<evidence type="ECO:0000313" key="3">
    <source>
        <dbReference type="Proteomes" id="UP000193380"/>
    </source>
</evidence>
<name>A0A060ZC23_ONCMY</name>
<evidence type="ECO:0000313" key="2">
    <source>
        <dbReference type="EMBL" id="CDQ98815.1"/>
    </source>
</evidence>
<reference evidence="2" key="2">
    <citation type="submission" date="2014-03" db="EMBL/GenBank/DDBJ databases">
        <authorList>
            <person name="Genoscope - CEA"/>
        </authorList>
    </citation>
    <scope>NUCLEOTIDE SEQUENCE</scope>
</reference>
<organism evidence="2 3">
    <name type="scientific">Oncorhynchus mykiss</name>
    <name type="common">Rainbow trout</name>
    <name type="synonym">Salmo gairdneri</name>
    <dbReference type="NCBI Taxonomy" id="8022"/>
    <lineage>
        <taxon>Eukaryota</taxon>
        <taxon>Metazoa</taxon>
        <taxon>Chordata</taxon>
        <taxon>Craniata</taxon>
        <taxon>Vertebrata</taxon>
        <taxon>Euteleostomi</taxon>
        <taxon>Actinopterygii</taxon>
        <taxon>Neopterygii</taxon>
        <taxon>Teleostei</taxon>
        <taxon>Protacanthopterygii</taxon>
        <taxon>Salmoniformes</taxon>
        <taxon>Salmonidae</taxon>
        <taxon>Salmoninae</taxon>
        <taxon>Oncorhynchus</taxon>
    </lineage>
</organism>
<accession>A0A060ZC23</accession>
<dbReference type="AlphaFoldDB" id="A0A060ZC23"/>
<dbReference type="PaxDb" id="8022-A0A060ZC23"/>
<proteinExistence type="predicted"/>
<feature type="region of interest" description="Disordered" evidence="1">
    <location>
        <begin position="1"/>
        <end position="23"/>
    </location>
</feature>
<protein>
    <submittedName>
        <fullName evidence="2">Uncharacterized protein</fullName>
    </submittedName>
</protein>
<dbReference type="EMBL" id="FR940659">
    <property type="protein sequence ID" value="CDQ98815.1"/>
    <property type="molecule type" value="Genomic_DNA"/>
</dbReference>
<dbReference type="STRING" id="8022.A0A060ZC23"/>
<evidence type="ECO:0000256" key="1">
    <source>
        <dbReference type="SAM" id="MobiDB-lite"/>
    </source>
</evidence>